<organism evidence="2 3">
    <name type="scientific">Pseudonocardia zijingensis</name>
    <dbReference type="NCBI Taxonomy" id="153376"/>
    <lineage>
        <taxon>Bacteria</taxon>
        <taxon>Bacillati</taxon>
        <taxon>Actinomycetota</taxon>
        <taxon>Actinomycetes</taxon>
        <taxon>Pseudonocardiales</taxon>
        <taxon>Pseudonocardiaceae</taxon>
        <taxon>Pseudonocardia</taxon>
    </lineage>
</organism>
<sequence length="112" mass="12408">MTDPGTDCVEVVVSAEDADWLAGWTRQLVEDRVVACGHRIDPIQVTYRWEGRIWDHGSARVALHTRASLVPEIVARADRDHADDVPCVIATPLTGGHPGYLRWIVAETRDPA</sequence>
<dbReference type="RefSeq" id="WP_343946613.1">
    <property type="nucleotide sequence ID" value="NZ_BAAAHP010000300.1"/>
</dbReference>
<dbReference type="EMBL" id="BAAAHP010000300">
    <property type="protein sequence ID" value="GAA0906632.1"/>
    <property type="molecule type" value="Genomic_DNA"/>
</dbReference>
<accession>A0ABN1NGQ3</accession>
<dbReference type="SUPFAM" id="SSF54913">
    <property type="entry name" value="GlnB-like"/>
    <property type="match status" value="1"/>
</dbReference>
<dbReference type="Proteomes" id="UP001499967">
    <property type="component" value="Unassembled WGS sequence"/>
</dbReference>
<dbReference type="Gene3D" id="3.30.70.120">
    <property type="match status" value="1"/>
</dbReference>
<dbReference type="PANTHER" id="PTHR23419">
    <property type="entry name" value="DIVALENT CATION TOLERANCE CUTA-RELATED"/>
    <property type="match status" value="1"/>
</dbReference>
<protein>
    <submittedName>
        <fullName evidence="2">Divalent-cation tolerance protein CutA</fullName>
    </submittedName>
</protein>
<dbReference type="InterPro" id="IPR015867">
    <property type="entry name" value="N-reg_PII/ATP_PRibTrfase_C"/>
</dbReference>
<proteinExistence type="inferred from homology"/>
<comment type="caution">
    <text evidence="2">The sequence shown here is derived from an EMBL/GenBank/DDBJ whole genome shotgun (WGS) entry which is preliminary data.</text>
</comment>
<name>A0ABN1NGQ3_9PSEU</name>
<dbReference type="InterPro" id="IPR011322">
    <property type="entry name" value="N-reg_PII-like_a/b"/>
</dbReference>
<evidence type="ECO:0000256" key="1">
    <source>
        <dbReference type="ARBA" id="ARBA00010169"/>
    </source>
</evidence>
<comment type="similarity">
    <text evidence="1">Belongs to the CutA family.</text>
</comment>
<dbReference type="PANTHER" id="PTHR23419:SF8">
    <property type="entry name" value="FI09726P"/>
    <property type="match status" value="1"/>
</dbReference>
<keyword evidence="3" id="KW-1185">Reference proteome</keyword>
<evidence type="ECO:0000313" key="2">
    <source>
        <dbReference type="EMBL" id="GAA0906632.1"/>
    </source>
</evidence>
<gene>
    <name evidence="2" type="ORF">GCM10009559_75100</name>
</gene>
<dbReference type="Pfam" id="PF03091">
    <property type="entry name" value="CutA1"/>
    <property type="match status" value="1"/>
</dbReference>
<evidence type="ECO:0000313" key="3">
    <source>
        <dbReference type="Proteomes" id="UP001499967"/>
    </source>
</evidence>
<reference evidence="2 3" key="1">
    <citation type="journal article" date="2019" name="Int. J. Syst. Evol. Microbiol.">
        <title>The Global Catalogue of Microorganisms (GCM) 10K type strain sequencing project: providing services to taxonomists for standard genome sequencing and annotation.</title>
        <authorList>
            <consortium name="The Broad Institute Genomics Platform"/>
            <consortium name="The Broad Institute Genome Sequencing Center for Infectious Disease"/>
            <person name="Wu L."/>
            <person name="Ma J."/>
        </authorList>
    </citation>
    <scope>NUCLEOTIDE SEQUENCE [LARGE SCALE GENOMIC DNA]</scope>
    <source>
        <strain evidence="2 3">JCM 11117</strain>
    </source>
</reference>
<dbReference type="InterPro" id="IPR004323">
    <property type="entry name" value="Ion_tolerance_CutA"/>
</dbReference>